<evidence type="ECO:0000256" key="1">
    <source>
        <dbReference type="ARBA" id="ARBA00004651"/>
    </source>
</evidence>
<feature type="transmembrane region" description="Helical" evidence="8">
    <location>
        <begin position="6"/>
        <end position="27"/>
    </location>
</feature>
<evidence type="ECO:0000256" key="2">
    <source>
        <dbReference type="ARBA" id="ARBA00010145"/>
    </source>
</evidence>
<dbReference type="InterPro" id="IPR038770">
    <property type="entry name" value="Na+/solute_symporter_sf"/>
</dbReference>
<keyword evidence="5 8" id="KW-0812">Transmembrane</keyword>
<dbReference type="EMBL" id="JACSPO010000001">
    <property type="protein sequence ID" value="MBD8061749.1"/>
    <property type="molecule type" value="Genomic_DNA"/>
</dbReference>
<feature type="transmembrane region" description="Helical" evidence="8">
    <location>
        <begin position="34"/>
        <end position="53"/>
    </location>
</feature>
<evidence type="ECO:0000313" key="10">
    <source>
        <dbReference type="Proteomes" id="UP000661894"/>
    </source>
</evidence>
<evidence type="ECO:0000313" key="9">
    <source>
        <dbReference type="EMBL" id="MBD8061749.1"/>
    </source>
</evidence>
<keyword evidence="3" id="KW-0813">Transport</keyword>
<evidence type="ECO:0000256" key="8">
    <source>
        <dbReference type="SAM" id="Phobius"/>
    </source>
</evidence>
<dbReference type="RefSeq" id="WP_251838813.1">
    <property type="nucleotide sequence ID" value="NZ_JACSPO010000001.1"/>
</dbReference>
<feature type="transmembrane region" description="Helical" evidence="8">
    <location>
        <begin position="164"/>
        <end position="181"/>
    </location>
</feature>
<keyword evidence="7 8" id="KW-0472">Membrane</keyword>
<feature type="transmembrane region" description="Helical" evidence="8">
    <location>
        <begin position="193"/>
        <end position="213"/>
    </location>
</feature>
<accession>A0ABR8Z0H2</accession>
<comment type="caution">
    <text evidence="9">The sequence shown here is derived from an EMBL/GenBank/DDBJ whole genome shotgun (WGS) entry which is preliminary data.</text>
</comment>
<proteinExistence type="inferred from homology"/>
<keyword evidence="10" id="KW-1185">Reference proteome</keyword>
<gene>
    <name evidence="9" type="ORF">H9624_05355</name>
</gene>
<dbReference type="Proteomes" id="UP000661894">
    <property type="component" value="Unassembled WGS sequence"/>
</dbReference>
<feature type="transmembrane region" description="Helical" evidence="8">
    <location>
        <begin position="286"/>
        <end position="305"/>
    </location>
</feature>
<comment type="similarity">
    <text evidence="2">Belongs to the auxin efflux carrier (TC 2.A.69) family.</text>
</comment>
<protein>
    <submittedName>
        <fullName evidence="9">AEC family transporter</fullName>
    </submittedName>
</protein>
<comment type="subcellular location">
    <subcellularLocation>
        <location evidence="1">Cell membrane</location>
        <topology evidence="1">Multi-pass membrane protein</topology>
    </subcellularLocation>
</comment>
<keyword evidence="4" id="KW-1003">Cell membrane</keyword>
<evidence type="ECO:0000256" key="4">
    <source>
        <dbReference type="ARBA" id="ARBA00022475"/>
    </source>
</evidence>
<feature type="transmembrane region" description="Helical" evidence="8">
    <location>
        <begin position="123"/>
        <end position="143"/>
    </location>
</feature>
<feature type="transmembrane region" description="Helical" evidence="8">
    <location>
        <begin position="94"/>
        <end position="117"/>
    </location>
</feature>
<dbReference type="PANTHER" id="PTHR36838">
    <property type="entry name" value="AUXIN EFFLUX CARRIER FAMILY PROTEIN"/>
    <property type="match status" value="1"/>
</dbReference>
<feature type="transmembrane region" description="Helical" evidence="8">
    <location>
        <begin position="59"/>
        <end position="82"/>
    </location>
</feature>
<evidence type="ECO:0000256" key="6">
    <source>
        <dbReference type="ARBA" id="ARBA00022989"/>
    </source>
</evidence>
<evidence type="ECO:0000256" key="3">
    <source>
        <dbReference type="ARBA" id="ARBA00022448"/>
    </source>
</evidence>
<feature type="transmembrane region" description="Helical" evidence="8">
    <location>
        <begin position="253"/>
        <end position="274"/>
    </location>
</feature>
<reference evidence="9 10" key="1">
    <citation type="submission" date="2020-08" db="EMBL/GenBank/DDBJ databases">
        <title>A Genomic Blueprint of the Chicken Gut Microbiome.</title>
        <authorList>
            <person name="Gilroy R."/>
            <person name="Ravi A."/>
            <person name="Getino M."/>
            <person name="Pursley I."/>
            <person name="Horton D.L."/>
            <person name="Alikhan N.-F."/>
            <person name="Baker D."/>
            <person name="Gharbi K."/>
            <person name="Hall N."/>
            <person name="Watson M."/>
            <person name="Adriaenssens E.M."/>
            <person name="Foster-Nyarko E."/>
            <person name="Jarju S."/>
            <person name="Secka A."/>
            <person name="Antonio M."/>
            <person name="Oren A."/>
            <person name="Chaudhuri R."/>
            <person name="La Ragione R.M."/>
            <person name="Hildebrand F."/>
            <person name="Pallen M.J."/>
        </authorList>
    </citation>
    <scope>NUCLEOTIDE SEQUENCE [LARGE SCALE GENOMIC DNA]</scope>
    <source>
        <strain evidence="9 10">Sa1BUA1</strain>
    </source>
</reference>
<sequence>MTGVLEGFAALAALIALGAVLAHVGFLTYASQTMLVRLAFWVASPALLLTVVADADVHAVFSANLVATTGAVAGALALYLLLSRVVARRPAPETVVAGLCSMYVNAGNLGLPVAAYVLGDAALVAPVILLQLVLLQPLALAVLDRTTAGRGMGVGRLALRTVRNPLMLGAVLGLVLALTGLQLPSVVRAPVDLLGGMAVPAMLLAYGVSLRLGPKPGAGSPARELVLVVGLKLLVQPALAYLVGVALGLQDTALYAVAVLAALPTAQNVFVVASRYDRGVVLARDAIFLSTIGSVPVILAITALLA</sequence>
<evidence type="ECO:0000256" key="7">
    <source>
        <dbReference type="ARBA" id="ARBA00023136"/>
    </source>
</evidence>
<dbReference type="Gene3D" id="1.20.1530.20">
    <property type="match status" value="1"/>
</dbReference>
<feature type="transmembrane region" description="Helical" evidence="8">
    <location>
        <begin position="225"/>
        <end position="247"/>
    </location>
</feature>
<keyword evidence="6 8" id="KW-1133">Transmembrane helix</keyword>
<name>A0ABR8Z0H2_9MICO</name>
<organism evidence="9 10">
    <name type="scientific">Oceanitalea stevensii</name>
    <dbReference type="NCBI Taxonomy" id="2763072"/>
    <lineage>
        <taxon>Bacteria</taxon>
        <taxon>Bacillati</taxon>
        <taxon>Actinomycetota</taxon>
        <taxon>Actinomycetes</taxon>
        <taxon>Micrococcales</taxon>
        <taxon>Bogoriellaceae</taxon>
        <taxon>Georgenia</taxon>
    </lineage>
</organism>
<dbReference type="PANTHER" id="PTHR36838:SF3">
    <property type="entry name" value="TRANSPORTER AUXIN EFFLUX CARRIER EC FAMILY"/>
    <property type="match status" value="1"/>
</dbReference>
<evidence type="ECO:0000256" key="5">
    <source>
        <dbReference type="ARBA" id="ARBA00022692"/>
    </source>
</evidence>
<dbReference type="Pfam" id="PF03547">
    <property type="entry name" value="Mem_trans"/>
    <property type="match status" value="2"/>
</dbReference>
<dbReference type="InterPro" id="IPR004776">
    <property type="entry name" value="Mem_transp_PIN-like"/>
</dbReference>